<dbReference type="AlphaFoldDB" id="A0AA90H3W5"/>
<protein>
    <submittedName>
        <fullName evidence="1">Uncharacterized protein</fullName>
    </submittedName>
</protein>
<dbReference type="EMBL" id="JABXJJ020000023">
    <property type="protein sequence ID" value="MDI5971511.1"/>
    <property type="molecule type" value="Genomic_DNA"/>
</dbReference>
<comment type="caution">
    <text evidence="1">The sequence shown here is derived from an EMBL/GenBank/DDBJ whole genome shotgun (WGS) entry which is preliminary data.</text>
</comment>
<name>A0AA90H3W5_9ACTN</name>
<dbReference type="RefSeq" id="WP_271317881.1">
    <property type="nucleotide sequence ID" value="NZ_JABXJJ020000023.1"/>
</dbReference>
<accession>A0AA90H3W5</accession>
<proteinExistence type="predicted"/>
<evidence type="ECO:0000313" key="1">
    <source>
        <dbReference type="EMBL" id="MDI5971511.1"/>
    </source>
</evidence>
<gene>
    <name evidence="1" type="ORF">POF50_019620</name>
</gene>
<reference evidence="1" key="1">
    <citation type="submission" date="2023-05" db="EMBL/GenBank/DDBJ databases">
        <title>Streptantibioticus silvisoli sp. nov., acidotolerant actinomycetes 1 from pine litter.</title>
        <authorList>
            <person name="Swiecimska M."/>
            <person name="Golinska P."/>
            <person name="Sangal V."/>
            <person name="Wachnowicz B."/>
            <person name="Goodfellow M."/>
        </authorList>
    </citation>
    <scope>NUCLEOTIDE SEQUENCE</scope>
    <source>
        <strain evidence="1">SL13</strain>
    </source>
</reference>
<organism evidence="1">
    <name type="scientific">Streptantibioticus silvisoli</name>
    <dbReference type="NCBI Taxonomy" id="2705255"/>
    <lineage>
        <taxon>Bacteria</taxon>
        <taxon>Bacillati</taxon>
        <taxon>Actinomycetota</taxon>
        <taxon>Actinomycetes</taxon>
        <taxon>Kitasatosporales</taxon>
        <taxon>Streptomycetaceae</taxon>
        <taxon>Streptantibioticus</taxon>
    </lineage>
</organism>
<sequence>MNLENADLNDPETRAALVAAGRCPNCGWLDYQCNCADHLDA</sequence>